<dbReference type="InterPro" id="IPR003607">
    <property type="entry name" value="HD/PDEase_dom"/>
</dbReference>
<dbReference type="CDD" id="cd18773">
    <property type="entry name" value="PDC1_HK_sensor"/>
    <property type="match status" value="1"/>
</dbReference>
<name>A0A0D6X962_THEFI</name>
<keyword evidence="3" id="KW-1185">Reference proteome</keyword>
<evidence type="ECO:0000313" key="3">
    <source>
        <dbReference type="Proteomes" id="UP000030364"/>
    </source>
</evidence>
<accession>A0A0D6X962</accession>
<dbReference type="SUPFAM" id="SSF109604">
    <property type="entry name" value="HD-domain/PDEase-like"/>
    <property type="match status" value="1"/>
</dbReference>
<dbReference type="EMBL" id="JPSL02000040">
    <property type="protein sequence ID" value="KIX84454.1"/>
    <property type="molecule type" value="Genomic_DNA"/>
</dbReference>
<dbReference type="Pfam" id="PF13487">
    <property type="entry name" value="HD_5"/>
    <property type="match status" value="1"/>
</dbReference>
<dbReference type="SUPFAM" id="SSF55781">
    <property type="entry name" value="GAF domain-like"/>
    <property type="match status" value="2"/>
</dbReference>
<dbReference type="InterPro" id="IPR052020">
    <property type="entry name" value="Cyclic_di-GMP/3'3'-cGAMP_PDE"/>
</dbReference>
<dbReference type="InterPro" id="IPR029016">
    <property type="entry name" value="GAF-like_dom_sf"/>
</dbReference>
<dbReference type="GO" id="GO:0016787">
    <property type="term" value="F:hydrolase activity"/>
    <property type="evidence" value="ECO:0007669"/>
    <property type="project" value="UniProtKB-KW"/>
</dbReference>
<dbReference type="PANTHER" id="PTHR45228:SF8">
    <property type="entry name" value="TWO-COMPONENT RESPONSE REGULATOR-RELATED"/>
    <property type="match status" value="1"/>
</dbReference>
<dbReference type="SMART" id="SM00065">
    <property type="entry name" value="GAF"/>
    <property type="match status" value="2"/>
</dbReference>
<dbReference type="Proteomes" id="UP000030364">
    <property type="component" value="Unassembled WGS sequence"/>
</dbReference>
<proteinExistence type="predicted"/>
<comment type="caution">
    <text evidence="2">The sequence shown here is derived from an EMBL/GenBank/DDBJ whole genome shotgun (WGS) entry which is preliminary data.</text>
</comment>
<dbReference type="Gene3D" id="3.30.450.40">
    <property type="match status" value="2"/>
</dbReference>
<dbReference type="InterPro" id="IPR037522">
    <property type="entry name" value="HD_GYP_dom"/>
</dbReference>
<gene>
    <name evidence="2" type="ORF">THFILI_11995</name>
</gene>
<protein>
    <submittedName>
        <fullName evidence="2">Phosphohydrolase</fullName>
    </submittedName>
</protein>
<dbReference type="RefSeq" id="WP_038064881.1">
    <property type="nucleotide sequence ID" value="NZ_JPSL02000040.1"/>
</dbReference>
<feature type="domain" description="HD-GYP" evidence="1">
    <location>
        <begin position="354"/>
        <end position="548"/>
    </location>
</feature>
<dbReference type="Pfam" id="PF01590">
    <property type="entry name" value="GAF"/>
    <property type="match status" value="1"/>
</dbReference>
<organism evidence="2 3">
    <name type="scientific">Thermus filiformis</name>
    <dbReference type="NCBI Taxonomy" id="276"/>
    <lineage>
        <taxon>Bacteria</taxon>
        <taxon>Thermotogati</taxon>
        <taxon>Deinococcota</taxon>
        <taxon>Deinococci</taxon>
        <taxon>Thermales</taxon>
        <taxon>Thermaceae</taxon>
        <taxon>Thermus</taxon>
    </lineage>
</organism>
<dbReference type="STRING" id="276.THFILI_11995"/>
<reference evidence="2 3" key="1">
    <citation type="journal article" date="2015" name="Genome Announc.">
        <title>Draft Genome Sequence of the Thermophile Thermus filiformis ATCC 43280, Producer of Carotenoid-(Di)glucoside-Branched Fatty Acid (Di)esters and Source of Hyperthermostable Enzymes of Biotechnological Interest.</title>
        <authorList>
            <person name="Mandelli F."/>
            <person name="Oliveira Ramires B."/>
            <person name="Couger M.B."/>
            <person name="Paixao D.A."/>
            <person name="Camilo C.M."/>
            <person name="Polikarpov I."/>
            <person name="Prade R."/>
            <person name="Riano-Pachon D.M."/>
            <person name="Squina F.M."/>
        </authorList>
    </citation>
    <scope>NUCLEOTIDE SEQUENCE [LARGE SCALE GENOMIC DNA]</scope>
    <source>
        <strain evidence="2 3">ATCC 43280</strain>
    </source>
</reference>
<dbReference type="OrthoDB" id="23815at2"/>
<dbReference type="PROSITE" id="PS51832">
    <property type="entry name" value="HD_GYP"/>
    <property type="match status" value="1"/>
</dbReference>
<evidence type="ECO:0000313" key="2">
    <source>
        <dbReference type="EMBL" id="KIX84454.1"/>
    </source>
</evidence>
<evidence type="ECO:0000259" key="1">
    <source>
        <dbReference type="PROSITE" id="PS51832"/>
    </source>
</evidence>
<dbReference type="AlphaFoldDB" id="A0A0D6X962"/>
<dbReference type="InterPro" id="IPR003018">
    <property type="entry name" value="GAF"/>
</dbReference>
<dbReference type="SMART" id="SM00471">
    <property type="entry name" value="HDc"/>
    <property type="match status" value="1"/>
</dbReference>
<sequence length="550" mass="61345">MRSGPKPKNPLQTLSEAFRLLAPLRRREEAFQAVVRAAKAQTRASSVLLFLVSRVPSPEGENRERVQEVQEVLELVAAEGPAREQVGLRLREGEGVCWTVLRGGEPLYLPDTSECGRWVFRAGTPSRGAYLGVPVRDPEGRPVGVLSLDTGPGEGEVLPEDRFWLEALAEALGLTLGRLEALERAEEEARRAKALYGLSLALEGALEPKEMVREALNTLLLLTPYHAGGFYRFREDAARPEVLVGRYPPHYPRLYEEHPVRFGEGLLGHPGLWEGPVYVEDYARFPGALGPYREAGLRTSLLVPVRPGGRRYGVLALASFHRVVPYRPEDEALLKAVAHRLEEALERRMHLELLQNSREAALKALARALEYRDLETHGHTERVARLAVRLGEALGFPDLEGLRLGAYFHDLGKLAVPDEILHKDAPLNTREWRVVKTHPEVGHEILKTLPFFSATALNVVLYHHERWDGSGYPFGLKGEAIPREARIFAVVDVYDALISQRPYKRAWSEEEALEELRAQANRTLDPEAVAAFLALRLLPEGNAAGDASRS</sequence>
<dbReference type="Pfam" id="PF13185">
    <property type="entry name" value="GAF_2"/>
    <property type="match status" value="1"/>
</dbReference>
<dbReference type="PANTHER" id="PTHR45228">
    <property type="entry name" value="CYCLIC DI-GMP PHOSPHODIESTERASE TM_0186-RELATED"/>
    <property type="match status" value="1"/>
</dbReference>
<dbReference type="CDD" id="cd00077">
    <property type="entry name" value="HDc"/>
    <property type="match status" value="1"/>
</dbReference>
<dbReference type="Gene3D" id="1.10.3210.10">
    <property type="entry name" value="Hypothetical protein af1432"/>
    <property type="match status" value="1"/>
</dbReference>